<dbReference type="Proteomes" id="UP000027586">
    <property type="component" value="Unassembled WGS sequence"/>
</dbReference>
<name>A0A068RHB1_9FUNG</name>
<evidence type="ECO:0000313" key="3">
    <source>
        <dbReference type="Proteomes" id="UP000027586"/>
    </source>
</evidence>
<sequence>MRTHCGVRHRIHQTQRTGDKGKTLVKWCKKIMIPHRKDKFIPLNVEQHHHHSMPAFPPPNIEPNTTRQNALESNNDVMDESQDPAKASVFERAVELNWLKRVFAQRRQQRQRDIVHIRSSFNDQQQHDAKQQQQDAEEQSSVVVPPPLFPSESTLNISALFDDPEEKEASNEDLSDSDITTWDQAEPTTQEANEYRAYCDKILFGL</sequence>
<proteinExistence type="predicted"/>
<dbReference type="EMBL" id="CBTN010000003">
    <property type="protein sequence ID" value="CDH49384.1"/>
    <property type="molecule type" value="Genomic_DNA"/>
</dbReference>
<feature type="region of interest" description="Disordered" evidence="1">
    <location>
        <begin position="121"/>
        <end position="149"/>
    </location>
</feature>
<evidence type="ECO:0000256" key="1">
    <source>
        <dbReference type="SAM" id="MobiDB-lite"/>
    </source>
</evidence>
<dbReference type="OrthoDB" id="2278734at2759"/>
<keyword evidence="3" id="KW-1185">Reference proteome</keyword>
<organism evidence="2 3">
    <name type="scientific">Lichtheimia corymbifera JMRC:FSU:9682</name>
    <dbReference type="NCBI Taxonomy" id="1263082"/>
    <lineage>
        <taxon>Eukaryota</taxon>
        <taxon>Fungi</taxon>
        <taxon>Fungi incertae sedis</taxon>
        <taxon>Mucoromycota</taxon>
        <taxon>Mucoromycotina</taxon>
        <taxon>Mucoromycetes</taxon>
        <taxon>Mucorales</taxon>
        <taxon>Lichtheimiaceae</taxon>
        <taxon>Lichtheimia</taxon>
    </lineage>
</organism>
<protein>
    <submittedName>
        <fullName evidence="2">Uncharacterized protein</fullName>
    </submittedName>
</protein>
<feature type="compositionally biased region" description="Low complexity" evidence="1">
    <location>
        <begin position="131"/>
        <end position="143"/>
    </location>
</feature>
<feature type="compositionally biased region" description="Acidic residues" evidence="1">
    <location>
        <begin position="164"/>
        <end position="176"/>
    </location>
</feature>
<dbReference type="AlphaFoldDB" id="A0A068RHB1"/>
<dbReference type="VEuPathDB" id="FungiDB:LCOR_01128.1"/>
<gene>
    <name evidence="2" type="ORF">LCOR_01128.1</name>
</gene>
<accession>A0A068RHB1</accession>
<comment type="caution">
    <text evidence="2">The sequence shown here is derived from an EMBL/GenBank/DDBJ whole genome shotgun (WGS) entry which is preliminary data.</text>
</comment>
<reference evidence="2" key="1">
    <citation type="submission" date="2013-08" db="EMBL/GenBank/DDBJ databases">
        <title>Gene expansion shapes genome architecture in the human pathogen Lichtheimia corymbifera: an evolutionary genomics analysis in the ancient terrestrial Mucorales (Mucoromycotina).</title>
        <authorList>
            <person name="Schwartze V.U."/>
            <person name="Winter S."/>
            <person name="Shelest E."/>
            <person name="Marcet-Houben M."/>
            <person name="Horn F."/>
            <person name="Wehner S."/>
            <person name="Hoffmann K."/>
            <person name="Riege K."/>
            <person name="Sammeth M."/>
            <person name="Nowrousian M."/>
            <person name="Valiante V."/>
            <person name="Linde J."/>
            <person name="Jacobsen I.D."/>
            <person name="Marz M."/>
            <person name="Brakhage A.A."/>
            <person name="Gabaldon T."/>
            <person name="Bocker S."/>
            <person name="Voigt K."/>
        </authorList>
    </citation>
    <scope>NUCLEOTIDE SEQUENCE [LARGE SCALE GENOMIC DNA]</scope>
    <source>
        <strain evidence="2">FSU 9682</strain>
    </source>
</reference>
<evidence type="ECO:0000313" key="2">
    <source>
        <dbReference type="EMBL" id="CDH49384.1"/>
    </source>
</evidence>
<feature type="compositionally biased region" description="Polar residues" evidence="1">
    <location>
        <begin position="177"/>
        <end position="189"/>
    </location>
</feature>
<feature type="region of interest" description="Disordered" evidence="1">
    <location>
        <begin position="164"/>
        <end position="189"/>
    </location>
</feature>